<comment type="similarity">
    <text evidence="2">Belongs to the galactose-3-O-sulfotransferase family.</text>
</comment>
<dbReference type="Pfam" id="PF06990">
    <property type="entry name" value="Gal-3-0_sulfotr"/>
    <property type="match status" value="1"/>
</dbReference>
<comment type="subcellular location">
    <subcellularLocation>
        <location evidence="1">Golgi apparatus membrane</location>
        <topology evidence="1">Single-pass type II membrane protein</topology>
    </subcellularLocation>
</comment>
<dbReference type="Gene3D" id="3.40.50.300">
    <property type="entry name" value="P-loop containing nucleotide triphosphate hydrolases"/>
    <property type="match status" value="1"/>
</dbReference>
<dbReference type="InterPro" id="IPR009729">
    <property type="entry name" value="Gal-3-0_sulfotransfrase"/>
</dbReference>
<keyword evidence="12" id="KW-1185">Reference proteome</keyword>
<dbReference type="OrthoDB" id="514299at2759"/>
<sequence>MRFLQLCRPRILGIGLLGLMAIGLTIQVLGTHFQKRSQQLSVLLRPLTPLPERTCHPKTHIMFLKTHKTAGSTILNMLHRYGDKNSLTFALPYKYQFNYPNLFHTRRVKGYSDSSKQTYDILCHHMRFNLPEGQKIMPADSFYLQSFEISHLGRIVFFLLQAGLVCL</sequence>
<dbReference type="EMBL" id="JAACNH010002210">
    <property type="protein sequence ID" value="KAG8429885.1"/>
    <property type="molecule type" value="Genomic_DNA"/>
</dbReference>
<evidence type="ECO:0000256" key="2">
    <source>
        <dbReference type="ARBA" id="ARBA00008124"/>
    </source>
</evidence>
<evidence type="ECO:0000256" key="6">
    <source>
        <dbReference type="ARBA" id="ARBA00022989"/>
    </source>
</evidence>
<evidence type="ECO:0000256" key="10">
    <source>
        <dbReference type="SAM" id="Phobius"/>
    </source>
</evidence>
<comment type="caution">
    <text evidence="11">The sequence shown here is derived from an EMBL/GenBank/DDBJ whole genome shotgun (WGS) entry which is preliminary data.</text>
</comment>
<dbReference type="PANTHER" id="PTHR14647">
    <property type="entry name" value="GALACTOSE-3-O-SULFOTRANSFERASE"/>
    <property type="match status" value="1"/>
</dbReference>
<keyword evidence="7" id="KW-0333">Golgi apparatus</keyword>
<evidence type="ECO:0000256" key="3">
    <source>
        <dbReference type="ARBA" id="ARBA00022679"/>
    </source>
</evidence>
<keyword evidence="9" id="KW-0325">Glycoprotein</keyword>
<keyword evidence="8 10" id="KW-0472">Membrane</keyword>
<evidence type="ECO:0000313" key="11">
    <source>
        <dbReference type="EMBL" id="KAG8429885.1"/>
    </source>
</evidence>
<evidence type="ECO:0000256" key="1">
    <source>
        <dbReference type="ARBA" id="ARBA00004323"/>
    </source>
</evidence>
<accession>A0A8T2I9U1</accession>
<evidence type="ECO:0000313" key="12">
    <source>
        <dbReference type="Proteomes" id="UP000812440"/>
    </source>
</evidence>
<evidence type="ECO:0000256" key="4">
    <source>
        <dbReference type="ARBA" id="ARBA00022692"/>
    </source>
</evidence>
<organism evidence="11 12">
    <name type="scientific">Hymenochirus boettgeri</name>
    <name type="common">Congo dwarf clawed frog</name>
    <dbReference type="NCBI Taxonomy" id="247094"/>
    <lineage>
        <taxon>Eukaryota</taxon>
        <taxon>Metazoa</taxon>
        <taxon>Chordata</taxon>
        <taxon>Craniata</taxon>
        <taxon>Vertebrata</taxon>
        <taxon>Euteleostomi</taxon>
        <taxon>Amphibia</taxon>
        <taxon>Batrachia</taxon>
        <taxon>Anura</taxon>
        <taxon>Pipoidea</taxon>
        <taxon>Pipidae</taxon>
        <taxon>Pipinae</taxon>
        <taxon>Hymenochirus</taxon>
    </lineage>
</organism>
<feature type="transmembrane region" description="Helical" evidence="10">
    <location>
        <begin position="12"/>
        <end position="30"/>
    </location>
</feature>
<evidence type="ECO:0000256" key="7">
    <source>
        <dbReference type="ARBA" id="ARBA00023034"/>
    </source>
</evidence>
<keyword evidence="3" id="KW-0808">Transferase</keyword>
<name>A0A8T2I9U1_9PIPI</name>
<evidence type="ECO:0000256" key="9">
    <source>
        <dbReference type="ARBA" id="ARBA00023180"/>
    </source>
</evidence>
<protein>
    <recommendedName>
        <fullName evidence="13">Galactose-3-O-sulfotransferase 4</fullName>
    </recommendedName>
</protein>
<proteinExistence type="inferred from homology"/>
<reference evidence="11" key="1">
    <citation type="thesis" date="2020" institute="ProQuest LLC" country="789 East Eisenhower Parkway, Ann Arbor, MI, USA">
        <title>Comparative Genomics and Chromosome Evolution.</title>
        <authorList>
            <person name="Mudd A.B."/>
        </authorList>
    </citation>
    <scope>NUCLEOTIDE SEQUENCE</scope>
    <source>
        <strain evidence="11">Female2</strain>
        <tissue evidence="11">Blood</tissue>
    </source>
</reference>
<dbReference type="InterPro" id="IPR027417">
    <property type="entry name" value="P-loop_NTPase"/>
</dbReference>
<dbReference type="PANTHER" id="PTHR14647:SF57">
    <property type="entry name" value="GALACTOSE-3-O-SULFOTRANSFERASE 4"/>
    <property type="match status" value="1"/>
</dbReference>
<keyword evidence="4 10" id="KW-0812">Transmembrane</keyword>
<evidence type="ECO:0008006" key="13">
    <source>
        <dbReference type="Google" id="ProtNLM"/>
    </source>
</evidence>
<evidence type="ECO:0000256" key="8">
    <source>
        <dbReference type="ARBA" id="ARBA00023136"/>
    </source>
</evidence>
<dbReference type="AlphaFoldDB" id="A0A8T2I9U1"/>
<gene>
    <name evidence="11" type="ORF">GDO86_018959</name>
</gene>
<evidence type="ECO:0000256" key="5">
    <source>
        <dbReference type="ARBA" id="ARBA00022968"/>
    </source>
</evidence>
<dbReference type="GO" id="GO:0000139">
    <property type="term" value="C:Golgi membrane"/>
    <property type="evidence" value="ECO:0007669"/>
    <property type="project" value="UniProtKB-SubCell"/>
</dbReference>
<dbReference type="GO" id="GO:0009247">
    <property type="term" value="P:glycolipid biosynthetic process"/>
    <property type="evidence" value="ECO:0007669"/>
    <property type="project" value="InterPro"/>
</dbReference>
<keyword evidence="5" id="KW-0735">Signal-anchor</keyword>
<dbReference type="Proteomes" id="UP000812440">
    <property type="component" value="Unassembled WGS sequence"/>
</dbReference>
<keyword evidence="6 10" id="KW-1133">Transmembrane helix</keyword>
<dbReference type="GO" id="GO:0001733">
    <property type="term" value="F:galactosylceramide sulfotransferase activity"/>
    <property type="evidence" value="ECO:0007669"/>
    <property type="project" value="InterPro"/>
</dbReference>